<dbReference type="EMBL" id="LSZP01000047">
    <property type="protein sequence ID" value="KXU34886.1"/>
    <property type="molecule type" value="Genomic_DNA"/>
</dbReference>
<keyword evidence="2" id="KW-1133">Transmembrane helix</keyword>
<organism evidence="3 4">
    <name type="scientific">Cephaloticoccus capnophilus</name>
    <dbReference type="NCBI Taxonomy" id="1548208"/>
    <lineage>
        <taxon>Bacteria</taxon>
        <taxon>Pseudomonadati</taxon>
        <taxon>Verrucomicrobiota</taxon>
        <taxon>Opitutia</taxon>
        <taxon>Opitutales</taxon>
        <taxon>Opitutaceae</taxon>
        <taxon>Cephaloticoccus</taxon>
    </lineage>
</organism>
<dbReference type="OrthoDB" id="190920at2"/>
<feature type="transmembrane region" description="Helical" evidence="2">
    <location>
        <begin position="21"/>
        <end position="42"/>
    </location>
</feature>
<gene>
    <name evidence="3" type="ORF">AXK12_06530</name>
</gene>
<dbReference type="RefSeq" id="WP_068712570.1">
    <property type="nucleotide sequence ID" value="NZ_LSZP01000047.1"/>
</dbReference>
<dbReference type="InterPro" id="IPR045584">
    <property type="entry name" value="Pilin-like"/>
</dbReference>
<evidence type="ECO:0000256" key="2">
    <source>
        <dbReference type="SAM" id="Phobius"/>
    </source>
</evidence>
<dbReference type="GO" id="GO:0015627">
    <property type="term" value="C:type II protein secretion system complex"/>
    <property type="evidence" value="ECO:0007669"/>
    <property type="project" value="InterPro"/>
</dbReference>
<dbReference type="InterPro" id="IPR000983">
    <property type="entry name" value="Bac_GSPG_pilin"/>
</dbReference>
<dbReference type="PRINTS" id="PR00813">
    <property type="entry name" value="BCTERIALGSPG"/>
</dbReference>
<keyword evidence="4" id="KW-1185">Reference proteome</keyword>
<dbReference type="Proteomes" id="UP000071392">
    <property type="component" value="Unassembled WGS sequence"/>
</dbReference>
<keyword evidence="1" id="KW-0488">Methylation</keyword>
<name>A0A139SK39_9BACT</name>
<proteinExistence type="predicted"/>
<accession>A0A139SK39</accession>
<comment type="caution">
    <text evidence="3">The sequence shown here is derived from an EMBL/GenBank/DDBJ whole genome shotgun (WGS) entry which is preliminary data.</text>
</comment>
<sequence length="133" mass="14374">MSSPASSAATAEHKPFSLVEILIVLIIIALMAAMSLPIFAWLRNSAREKAVLENLRKLDVAAQQYYLEQGSNTAPYEALVGPEKYIDRLKSVAGEDYSTLVFDSAAPELSISAPKIKGGKVITLRRASAPDKP</sequence>
<evidence type="ECO:0000256" key="1">
    <source>
        <dbReference type="ARBA" id="ARBA00022481"/>
    </source>
</evidence>
<dbReference type="STRING" id="1548208.AXK12_06530"/>
<evidence type="ECO:0000313" key="4">
    <source>
        <dbReference type="Proteomes" id="UP000071392"/>
    </source>
</evidence>
<dbReference type="AlphaFoldDB" id="A0A139SK39"/>
<evidence type="ECO:0008006" key="5">
    <source>
        <dbReference type="Google" id="ProtNLM"/>
    </source>
</evidence>
<keyword evidence="2" id="KW-0472">Membrane</keyword>
<reference evidence="3 4" key="1">
    <citation type="submission" date="2016-02" db="EMBL/GenBank/DDBJ databases">
        <authorList>
            <person name="Wen L."/>
            <person name="He K."/>
            <person name="Yang H."/>
        </authorList>
    </citation>
    <scope>NUCLEOTIDE SEQUENCE [LARGE SCALE GENOMIC DNA]</scope>
    <source>
        <strain evidence="3 4">CV41</strain>
    </source>
</reference>
<dbReference type="GO" id="GO:0015628">
    <property type="term" value="P:protein secretion by the type II secretion system"/>
    <property type="evidence" value="ECO:0007669"/>
    <property type="project" value="InterPro"/>
</dbReference>
<dbReference type="Gene3D" id="3.30.700.10">
    <property type="entry name" value="Glycoprotein, Type 4 Pilin"/>
    <property type="match status" value="1"/>
</dbReference>
<evidence type="ECO:0000313" key="3">
    <source>
        <dbReference type="EMBL" id="KXU34886.1"/>
    </source>
</evidence>
<dbReference type="SUPFAM" id="SSF54523">
    <property type="entry name" value="Pili subunits"/>
    <property type="match status" value="1"/>
</dbReference>
<keyword evidence="2" id="KW-0812">Transmembrane</keyword>
<protein>
    <recommendedName>
        <fullName evidence="5">Prepilin-type N-terminal cleavage/methylation domain-containing protein</fullName>
    </recommendedName>
</protein>